<proteinExistence type="predicted"/>
<organism evidence="1 2">
    <name type="scientific">Colletotrichum cuscutae</name>
    <dbReference type="NCBI Taxonomy" id="1209917"/>
    <lineage>
        <taxon>Eukaryota</taxon>
        <taxon>Fungi</taxon>
        <taxon>Dikarya</taxon>
        <taxon>Ascomycota</taxon>
        <taxon>Pezizomycotina</taxon>
        <taxon>Sordariomycetes</taxon>
        <taxon>Hypocreomycetidae</taxon>
        <taxon>Glomerellales</taxon>
        <taxon>Glomerellaceae</taxon>
        <taxon>Colletotrichum</taxon>
        <taxon>Colletotrichum acutatum species complex</taxon>
    </lineage>
</organism>
<comment type="caution">
    <text evidence="1">The sequence shown here is derived from an EMBL/GenBank/DDBJ whole genome shotgun (WGS) entry which is preliminary data.</text>
</comment>
<gene>
    <name evidence="1" type="ORF">CCUS01_14101</name>
</gene>
<name>A0AAI9YA05_9PEZI</name>
<sequence>MPIAACHNSTYGEENVKKIKAVSQKYDKEGTFQRLVPGVHLVYIADEKSLRQRLNDISFISHVNN</sequence>
<keyword evidence="2" id="KW-1185">Reference proteome</keyword>
<reference evidence="1" key="1">
    <citation type="submission" date="2016-11" db="EMBL/GenBank/DDBJ databases">
        <title>The genome sequence of Colletotrichum cuscutae.</title>
        <authorList>
            <person name="Baroncelli R."/>
        </authorList>
    </citation>
    <scope>NUCLEOTIDE SEQUENCE</scope>
    <source>
        <strain evidence="1">IMI 304802</strain>
    </source>
</reference>
<accession>A0AAI9YA05</accession>
<dbReference type="AlphaFoldDB" id="A0AAI9YA05"/>
<dbReference type="Proteomes" id="UP001239213">
    <property type="component" value="Unassembled WGS sequence"/>
</dbReference>
<protein>
    <submittedName>
        <fullName evidence="1">Uncharacterized protein</fullName>
    </submittedName>
</protein>
<evidence type="ECO:0000313" key="1">
    <source>
        <dbReference type="EMBL" id="KAK1492140.1"/>
    </source>
</evidence>
<evidence type="ECO:0000313" key="2">
    <source>
        <dbReference type="Proteomes" id="UP001239213"/>
    </source>
</evidence>
<dbReference type="EMBL" id="MPDP01000031">
    <property type="protein sequence ID" value="KAK1492140.1"/>
    <property type="molecule type" value="Genomic_DNA"/>
</dbReference>